<dbReference type="Pfam" id="PF10417">
    <property type="entry name" value="1-cysPrx_C"/>
    <property type="match status" value="1"/>
</dbReference>
<dbReference type="InterPro" id="IPR050217">
    <property type="entry name" value="Peroxiredoxin"/>
</dbReference>
<dbReference type="Gene3D" id="3.30.1020.10">
    <property type="entry name" value="Antioxidant, Horf6, Chain A, domain2"/>
    <property type="match status" value="1"/>
</dbReference>
<dbReference type="STRING" id="1890364.A0A2P6NWR7"/>
<dbReference type="Proteomes" id="UP000241769">
    <property type="component" value="Unassembled WGS sequence"/>
</dbReference>
<protein>
    <submittedName>
        <fullName evidence="9">Anti-oxidant AhpCTSA family protein</fullName>
    </submittedName>
</protein>
<dbReference type="InterPro" id="IPR045020">
    <property type="entry name" value="PRX_1cys"/>
</dbReference>
<dbReference type="PANTHER" id="PTHR10681:SF128">
    <property type="entry name" value="THIOREDOXIN-DEPENDENT PEROXIDE REDUCTASE, MITOCHONDRIAL"/>
    <property type="match status" value="1"/>
</dbReference>
<name>A0A2P6NWR7_9EUKA</name>
<evidence type="ECO:0000256" key="5">
    <source>
        <dbReference type="ARBA" id="ARBA00023284"/>
    </source>
</evidence>
<dbReference type="GO" id="GO:0045454">
    <property type="term" value="P:cell redox homeostasis"/>
    <property type="evidence" value="ECO:0007669"/>
    <property type="project" value="TreeGrafter"/>
</dbReference>
<dbReference type="GO" id="GO:0042744">
    <property type="term" value="P:hydrogen peroxide catabolic process"/>
    <property type="evidence" value="ECO:0007669"/>
    <property type="project" value="TreeGrafter"/>
</dbReference>
<dbReference type="Pfam" id="PF00578">
    <property type="entry name" value="AhpC-TSA"/>
    <property type="match status" value="1"/>
</dbReference>
<organism evidence="9 10">
    <name type="scientific">Planoprotostelium fungivorum</name>
    <dbReference type="NCBI Taxonomy" id="1890364"/>
    <lineage>
        <taxon>Eukaryota</taxon>
        <taxon>Amoebozoa</taxon>
        <taxon>Evosea</taxon>
        <taxon>Variosea</taxon>
        <taxon>Cavosteliida</taxon>
        <taxon>Cavosteliaceae</taxon>
        <taxon>Planoprotostelium</taxon>
    </lineage>
</organism>
<keyword evidence="10" id="KW-1185">Reference proteome</keyword>
<gene>
    <name evidence="9" type="ORF">PROFUN_03437</name>
</gene>
<dbReference type="InterPro" id="IPR036249">
    <property type="entry name" value="Thioredoxin-like_sf"/>
</dbReference>
<keyword evidence="3" id="KW-0049">Antioxidant</keyword>
<dbReference type="InterPro" id="IPR013766">
    <property type="entry name" value="Thioredoxin_domain"/>
</dbReference>
<evidence type="ECO:0000259" key="8">
    <source>
        <dbReference type="PROSITE" id="PS51352"/>
    </source>
</evidence>
<dbReference type="InterPro" id="IPR019479">
    <property type="entry name" value="Peroxiredoxin_C"/>
</dbReference>
<dbReference type="GO" id="GO:0033554">
    <property type="term" value="P:cellular response to stress"/>
    <property type="evidence" value="ECO:0007669"/>
    <property type="project" value="TreeGrafter"/>
</dbReference>
<dbReference type="GO" id="GO:0005829">
    <property type="term" value="C:cytosol"/>
    <property type="evidence" value="ECO:0007669"/>
    <property type="project" value="TreeGrafter"/>
</dbReference>
<dbReference type="InterPro" id="IPR000866">
    <property type="entry name" value="AhpC/TSA"/>
</dbReference>
<keyword evidence="4" id="KW-0560">Oxidoreductase</keyword>
<proteinExistence type="inferred from homology"/>
<comment type="similarity">
    <text evidence="1">Belongs to the peroxiredoxin family. AhpC/Prx1 subfamily.</text>
</comment>
<evidence type="ECO:0000313" key="9">
    <source>
        <dbReference type="EMBL" id="PRP88328.1"/>
    </source>
</evidence>
<feature type="region of interest" description="Disordered" evidence="7">
    <location>
        <begin position="46"/>
        <end position="81"/>
    </location>
</feature>
<comment type="caution">
    <text evidence="9">The sequence shown here is derived from an EMBL/GenBank/DDBJ whole genome shotgun (WGS) entry which is preliminary data.</text>
</comment>
<dbReference type="CDD" id="cd03016">
    <property type="entry name" value="PRX_1cys"/>
    <property type="match status" value="1"/>
</dbReference>
<dbReference type="Gene3D" id="3.40.30.10">
    <property type="entry name" value="Glutaredoxin"/>
    <property type="match status" value="1"/>
</dbReference>
<evidence type="ECO:0000256" key="6">
    <source>
        <dbReference type="ARBA" id="ARBA00025719"/>
    </source>
</evidence>
<dbReference type="EMBL" id="MDYQ01000012">
    <property type="protein sequence ID" value="PRP88328.1"/>
    <property type="molecule type" value="Genomic_DNA"/>
</dbReference>
<feature type="domain" description="Thioredoxin" evidence="8">
    <location>
        <begin position="275"/>
        <end position="436"/>
    </location>
</feature>
<keyword evidence="2" id="KW-0575">Peroxidase</keyword>
<comment type="similarity">
    <text evidence="6">Belongs to the peroxiredoxin family. Prx6 subfamily.</text>
</comment>
<sequence length="490" mass="54922">MVYISNTGSVHETEPWSLSSIPKIFWGVLNSITFFVQTLISPDMPQPKGGNRALTSGGNKASGHRLGGNNVNRDSSGGVGSNVKGMSNLPQCGPTAKSCGRRSLRCVLLIFFHLKSFQHGNNEMLRLRAKRKESLFLMKFVKDTASIALATAFHSFQLHSIFACPKLRLQVFLLVNYRCPVAIPLIVFCQEEKLTKHQRAYHVNLIMLVKRGSISVRFSSHKAYTRVEGALIIDQKAGNEESQNYGYISIWQGNRAIQEQPDQNRSLDMSTQGNLRIGDTAPDFTAESSAGEFKLYDYLGDHWGVFFSHPADFTPVCTTELGAVAKLLPEFEKRNTKVFALSVDPLDKHHKWIDDINETQNTKVTYPIIADHDRKVATLYGMLDPTNLQKTTGLPVTVRSVFIIDPKRAVRLILTYPASCGRNFDEVLRTLDSLQTTDKHKVATPANWNKGDDLIVLASLNNDQAREAFGDFKEVRPYLRYVKNDQLKGQ</sequence>
<dbReference type="InterPro" id="IPR024491">
    <property type="entry name" value="Se_SelK/SelG"/>
</dbReference>
<dbReference type="GO" id="GO:0008379">
    <property type="term" value="F:thioredoxin peroxidase activity"/>
    <property type="evidence" value="ECO:0007669"/>
    <property type="project" value="TreeGrafter"/>
</dbReference>
<evidence type="ECO:0000256" key="7">
    <source>
        <dbReference type="SAM" id="MobiDB-lite"/>
    </source>
</evidence>
<reference evidence="9 10" key="1">
    <citation type="journal article" date="2018" name="Genome Biol. Evol.">
        <title>Multiple Roots of Fruiting Body Formation in Amoebozoa.</title>
        <authorList>
            <person name="Hillmann F."/>
            <person name="Forbes G."/>
            <person name="Novohradska S."/>
            <person name="Ferling I."/>
            <person name="Riege K."/>
            <person name="Groth M."/>
            <person name="Westermann M."/>
            <person name="Marz M."/>
            <person name="Spaller T."/>
            <person name="Winckler T."/>
            <person name="Schaap P."/>
            <person name="Glockner G."/>
        </authorList>
    </citation>
    <scope>NUCLEOTIDE SEQUENCE [LARGE SCALE GENOMIC DNA]</scope>
    <source>
        <strain evidence="9 10">Jena</strain>
    </source>
</reference>
<dbReference type="OrthoDB" id="2996783at2759"/>
<evidence type="ECO:0000313" key="10">
    <source>
        <dbReference type="Proteomes" id="UP000241769"/>
    </source>
</evidence>
<evidence type="ECO:0000256" key="1">
    <source>
        <dbReference type="ARBA" id="ARBA00009796"/>
    </source>
</evidence>
<dbReference type="GO" id="GO:0006979">
    <property type="term" value="P:response to oxidative stress"/>
    <property type="evidence" value="ECO:0007669"/>
    <property type="project" value="TreeGrafter"/>
</dbReference>
<dbReference type="PANTHER" id="PTHR10681">
    <property type="entry name" value="THIOREDOXIN PEROXIDASE"/>
    <property type="match status" value="1"/>
</dbReference>
<dbReference type="PROSITE" id="PS51352">
    <property type="entry name" value="THIOREDOXIN_2"/>
    <property type="match status" value="1"/>
</dbReference>
<dbReference type="FunFam" id="3.40.30.10:FF:000011">
    <property type="entry name" value="Peroxiredoxin PRX1"/>
    <property type="match status" value="1"/>
</dbReference>
<evidence type="ECO:0000256" key="3">
    <source>
        <dbReference type="ARBA" id="ARBA00022862"/>
    </source>
</evidence>
<dbReference type="Pfam" id="PF10961">
    <property type="entry name" value="SelK_SelG"/>
    <property type="match status" value="1"/>
</dbReference>
<evidence type="ECO:0000256" key="2">
    <source>
        <dbReference type="ARBA" id="ARBA00022559"/>
    </source>
</evidence>
<accession>A0A2P6NWR7</accession>
<keyword evidence="5" id="KW-0676">Redox-active center</keyword>
<evidence type="ECO:0000256" key="4">
    <source>
        <dbReference type="ARBA" id="ARBA00023002"/>
    </source>
</evidence>
<dbReference type="InParanoid" id="A0A2P6NWR7"/>
<dbReference type="AlphaFoldDB" id="A0A2P6NWR7"/>
<dbReference type="SUPFAM" id="SSF52833">
    <property type="entry name" value="Thioredoxin-like"/>
    <property type="match status" value="1"/>
</dbReference>